<comment type="caution">
    <text evidence="9">The sequence shown here is derived from an EMBL/GenBank/DDBJ whole genome shotgun (WGS) entry which is preliminary data.</text>
</comment>
<dbReference type="InterPro" id="IPR005819">
    <property type="entry name" value="H1/H5"/>
</dbReference>
<evidence type="ECO:0000256" key="1">
    <source>
        <dbReference type="ARBA" id="ARBA00004123"/>
    </source>
</evidence>
<dbReference type="PANTHER" id="PTHR11467:SF36">
    <property type="entry name" value="HISTONE 24-RELATED"/>
    <property type="match status" value="1"/>
</dbReference>
<dbReference type="EMBL" id="SWLB01000011">
    <property type="protein sequence ID" value="KAF3332339.1"/>
    <property type="molecule type" value="Genomic_DNA"/>
</dbReference>
<keyword evidence="4 6" id="KW-0238">DNA-binding</keyword>
<sequence>MSTEEKTEPVAAPTEPVEPTLAEPVEQTLAEPETADTAQTDPNPTDQKPKKEKKPRTPRKKKITPIHPPYFEMIKEAITALDDNTGSSPYAIAKYMEENHTDQLPVNYKKVLATQLKNFTAKGKLVKIRASFKLKEEEAPKKKKPVKKEISKIPTKARSKRKAPAVMTAETKKKNVRPTRAKKAKKASPPKPKQPKSIRSGTGKKANKAVAG</sequence>
<evidence type="ECO:0000256" key="2">
    <source>
        <dbReference type="ARBA" id="ARBA00004286"/>
    </source>
</evidence>
<protein>
    <submittedName>
        <fullName evidence="9">Histone H1</fullName>
    </submittedName>
</protein>
<dbReference type="InterPro" id="IPR036388">
    <property type="entry name" value="WH-like_DNA-bd_sf"/>
</dbReference>
<dbReference type="GO" id="GO:0003690">
    <property type="term" value="F:double-stranded DNA binding"/>
    <property type="evidence" value="ECO:0007669"/>
    <property type="project" value="TreeGrafter"/>
</dbReference>
<dbReference type="Pfam" id="PF00538">
    <property type="entry name" value="Linker_histone"/>
    <property type="match status" value="1"/>
</dbReference>
<dbReference type="InterPro" id="IPR036390">
    <property type="entry name" value="WH_DNA-bd_sf"/>
</dbReference>
<keyword evidence="3 6" id="KW-0158">Chromosome</keyword>
<dbReference type="InterPro" id="IPR005818">
    <property type="entry name" value="Histone_H1/H5_H15"/>
</dbReference>
<dbReference type="GO" id="GO:0030261">
    <property type="term" value="P:chromosome condensation"/>
    <property type="evidence" value="ECO:0007669"/>
    <property type="project" value="TreeGrafter"/>
</dbReference>
<comment type="similarity">
    <text evidence="6">Belongs to the histone H1/H5 family.</text>
</comment>
<dbReference type="PRINTS" id="PR00624">
    <property type="entry name" value="HISTONEH5"/>
</dbReference>
<dbReference type="GO" id="GO:0031492">
    <property type="term" value="F:nucleosomal DNA binding"/>
    <property type="evidence" value="ECO:0007669"/>
    <property type="project" value="TreeGrafter"/>
</dbReference>
<proteinExistence type="inferred from homology"/>
<evidence type="ECO:0000256" key="6">
    <source>
        <dbReference type="RuleBase" id="RU003894"/>
    </source>
</evidence>
<organism evidence="9 10">
    <name type="scientific">Carex littledalei</name>
    <dbReference type="NCBI Taxonomy" id="544730"/>
    <lineage>
        <taxon>Eukaryota</taxon>
        <taxon>Viridiplantae</taxon>
        <taxon>Streptophyta</taxon>
        <taxon>Embryophyta</taxon>
        <taxon>Tracheophyta</taxon>
        <taxon>Spermatophyta</taxon>
        <taxon>Magnoliopsida</taxon>
        <taxon>Liliopsida</taxon>
        <taxon>Poales</taxon>
        <taxon>Cyperaceae</taxon>
        <taxon>Cyperoideae</taxon>
        <taxon>Cariceae</taxon>
        <taxon>Carex</taxon>
        <taxon>Carex subgen. Euthyceras</taxon>
    </lineage>
</organism>
<feature type="region of interest" description="Disordered" evidence="7">
    <location>
        <begin position="1"/>
        <end position="68"/>
    </location>
</feature>
<evidence type="ECO:0000256" key="7">
    <source>
        <dbReference type="SAM" id="MobiDB-lite"/>
    </source>
</evidence>
<feature type="domain" description="H15" evidence="8">
    <location>
        <begin position="66"/>
        <end position="136"/>
    </location>
</feature>
<gene>
    <name evidence="9" type="ORF">FCM35_KLT01916</name>
</gene>
<evidence type="ECO:0000313" key="9">
    <source>
        <dbReference type="EMBL" id="KAF3332339.1"/>
    </source>
</evidence>
<feature type="compositionally biased region" description="Basic residues" evidence="7">
    <location>
        <begin position="50"/>
        <end position="64"/>
    </location>
</feature>
<reference evidence="9" key="1">
    <citation type="submission" date="2020-01" db="EMBL/GenBank/DDBJ databases">
        <title>Genome sequence of Kobresia littledalei, the first chromosome-level genome in the family Cyperaceae.</title>
        <authorList>
            <person name="Qu G."/>
        </authorList>
    </citation>
    <scope>NUCLEOTIDE SEQUENCE</scope>
    <source>
        <strain evidence="9">C.B.Clarke</strain>
        <tissue evidence="9">Leaf</tissue>
    </source>
</reference>
<dbReference type="SMART" id="SM00526">
    <property type="entry name" value="H15"/>
    <property type="match status" value="1"/>
</dbReference>
<keyword evidence="5 6" id="KW-0539">Nucleus</keyword>
<dbReference type="AlphaFoldDB" id="A0A833VS00"/>
<dbReference type="GO" id="GO:0030527">
    <property type="term" value="F:structural constituent of chromatin"/>
    <property type="evidence" value="ECO:0007669"/>
    <property type="project" value="InterPro"/>
</dbReference>
<evidence type="ECO:0000256" key="4">
    <source>
        <dbReference type="ARBA" id="ARBA00023125"/>
    </source>
</evidence>
<evidence type="ECO:0000256" key="3">
    <source>
        <dbReference type="ARBA" id="ARBA00022454"/>
    </source>
</evidence>
<dbReference type="Proteomes" id="UP000623129">
    <property type="component" value="Unassembled WGS sequence"/>
</dbReference>
<dbReference type="SUPFAM" id="SSF46785">
    <property type="entry name" value="Winged helix' DNA-binding domain"/>
    <property type="match status" value="1"/>
</dbReference>
<feature type="compositionally biased region" description="Polar residues" evidence="7">
    <location>
        <begin position="36"/>
        <end position="46"/>
    </location>
</feature>
<feature type="compositionally biased region" description="Basic residues" evidence="7">
    <location>
        <begin position="174"/>
        <end position="196"/>
    </location>
</feature>
<dbReference type="GO" id="GO:0045910">
    <property type="term" value="P:negative regulation of DNA recombination"/>
    <property type="evidence" value="ECO:0007669"/>
    <property type="project" value="TreeGrafter"/>
</dbReference>
<name>A0A833VS00_9POAL</name>
<accession>A0A833VS00</accession>
<feature type="compositionally biased region" description="Low complexity" evidence="7">
    <location>
        <begin position="9"/>
        <end position="20"/>
    </location>
</feature>
<evidence type="ECO:0000256" key="5">
    <source>
        <dbReference type="ARBA" id="ARBA00023242"/>
    </source>
</evidence>
<dbReference type="PROSITE" id="PS51504">
    <property type="entry name" value="H15"/>
    <property type="match status" value="1"/>
</dbReference>
<keyword evidence="10" id="KW-1185">Reference proteome</keyword>
<dbReference type="GO" id="GO:0000786">
    <property type="term" value="C:nucleosome"/>
    <property type="evidence" value="ECO:0007669"/>
    <property type="project" value="InterPro"/>
</dbReference>
<dbReference type="CDD" id="cd00073">
    <property type="entry name" value="H15"/>
    <property type="match status" value="1"/>
</dbReference>
<evidence type="ECO:0000259" key="8">
    <source>
        <dbReference type="PROSITE" id="PS51504"/>
    </source>
</evidence>
<dbReference type="GO" id="GO:0006334">
    <property type="term" value="P:nucleosome assembly"/>
    <property type="evidence" value="ECO:0007669"/>
    <property type="project" value="InterPro"/>
</dbReference>
<dbReference type="Gene3D" id="1.10.10.10">
    <property type="entry name" value="Winged helix-like DNA-binding domain superfamily/Winged helix DNA-binding domain"/>
    <property type="match status" value="1"/>
</dbReference>
<dbReference type="GO" id="GO:0005634">
    <property type="term" value="C:nucleus"/>
    <property type="evidence" value="ECO:0007669"/>
    <property type="project" value="UniProtKB-SubCell"/>
</dbReference>
<evidence type="ECO:0000313" key="10">
    <source>
        <dbReference type="Proteomes" id="UP000623129"/>
    </source>
</evidence>
<dbReference type="PANTHER" id="PTHR11467">
    <property type="entry name" value="HISTONE H1"/>
    <property type="match status" value="1"/>
</dbReference>
<dbReference type="OrthoDB" id="1110759at2759"/>
<comment type="subcellular location">
    <subcellularLocation>
        <location evidence="2">Chromosome</location>
    </subcellularLocation>
    <subcellularLocation>
        <location evidence="1 6">Nucleus</location>
    </subcellularLocation>
</comment>
<feature type="region of interest" description="Disordered" evidence="7">
    <location>
        <begin position="136"/>
        <end position="212"/>
    </location>
</feature>